<proteinExistence type="predicted"/>
<name>A0A940DEK8_9FIRM</name>
<feature type="chain" id="PRO_5037877362" evidence="1">
    <location>
        <begin position="17"/>
        <end position="514"/>
    </location>
</feature>
<evidence type="ECO:0000256" key="1">
    <source>
        <dbReference type="SAM" id="SignalP"/>
    </source>
</evidence>
<reference evidence="2" key="1">
    <citation type="submission" date="2020-10" db="EMBL/GenBank/DDBJ databases">
        <authorList>
            <person name="Gilroy R."/>
        </authorList>
    </citation>
    <scope>NUCLEOTIDE SEQUENCE</scope>
    <source>
        <strain evidence="2">517</strain>
    </source>
</reference>
<dbReference type="AlphaFoldDB" id="A0A940DEK8"/>
<dbReference type="Gene3D" id="3.20.20.80">
    <property type="entry name" value="Glycosidases"/>
    <property type="match status" value="1"/>
</dbReference>
<keyword evidence="1" id="KW-0732">Signal</keyword>
<dbReference type="SUPFAM" id="SSF51445">
    <property type="entry name" value="(Trans)glycosidases"/>
    <property type="match status" value="1"/>
</dbReference>
<dbReference type="EMBL" id="JADINF010000003">
    <property type="protein sequence ID" value="MBO8423435.1"/>
    <property type="molecule type" value="Genomic_DNA"/>
</dbReference>
<gene>
    <name evidence="2" type="ORF">IAB16_00215</name>
</gene>
<comment type="caution">
    <text evidence="2">The sequence shown here is derived from an EMBL/GenBank/DDBJ whole genome shotgun (WGS) entry which is preliminary data.</text>
</comment>
<evidence type="ECO:0000313" key="2">
    <source>
        <dbReference type="EMBL" id="MBO8423435.1"/>
    </source>
</evidence>
<reference evidence="2" key="2">
    <citation type="journal article" date="2021" name="PeerJ">
        <title>Extensive microbial diversity within the chicken gut microbiome revealed by metagenomics and culture.</title>
        <authorList>
            <person name="Gilroy R."/>
            <person name="Ravi A."/>
            <person name="Getino M."/>
            <person name="Pursley I."/>
            <person name="Horton D.L."/>
            <person name="Alikhan N.F."/>
            <person name="Baker D."/>
            <person name="Gharbi K."/>
            <person name="Hall N."/>
            <person name="Watson M."/>
            <person name="Adriaenssens E.M."/>
            <person name="Foster-Nyarko E."/>
            <person name="Jarju S."/>
            <person name="Secka A."/>
            <person name="Antonio M."/>
            <person name="Oren A."/>
            <person name="Chaudhuri R.R."/>
            <person name="La Ragione R."/>
            <person name="Hildebrand F."/>
            <person name="Pallen M.J."/>
        </authorList>
    </citation>
    <scope>NUCLEOTIDE SEQUENCE</scope>
    <source>
        <strain evidence="2">517</strain>
    </source>
</reference>
<accession>A0A940DEK8</accession>
<feature type="signal peptide" evidence="1">
    <location>
        <begin position="1"/>
        <end position="16"/>
    </location>
</feature>
<feature type="non-terminal residue" evidence="2">
    <location>
        <position position="514"/>
    </location>
</feature>
<dbReference type="Gene3D" id="2.60.120.260">
    <property type="entry name" value="Galactose-binding domain-like"/>
    <property type="match status" value="1"/>
</dbReference>
<organism evidence="2 3">
    <name type="scientific">Candidatus Stercoripulliclostridium pullicola</name>
    <dbReference type="NCBI Taxonomy" id="2840953"/>
    <lineage>
        <taxon>Bacteria</taxon>
        <taxon>Bacillati</taxon>
        <taxon>Bacillota</taxon>
        <taxon>Clostridia</taxon>
        <taxon>Eubacteriales</taxon>
        <taxon>Candidatus Stercoripulliclostridium</taxon>
    </lineage>
</organism>
<protein>
    <submittedName>
        <fullName evidence="2">Uncharacterized protein</fullName>
    </submittedName>
</protein>
<dbReference type="InterPro" id="IPR017853">
    <property type="entry name" value="GH"/>
</dbReference>
<dbReference type="Proteomes" id="UP000727857">
    <property type="component" value="Unassembled WGS sequence"/>
</dbReference>
<sequence>MPAVIISICVILCAFAAAVAATFYATKIRLRKKRSHSLTIDYSECEGKVSHCATGWLYGMAEKDVPSRNLLKALAPDVAVCKVPGGKQHPVGDLLDTAETFMSAGGRRLMVYLQDLFPDWYYVYEGQEDFLAKVRFAMPLILGQPFADKTACCPFNENENGKWYGDFRKEASRKLFYADWLAVYKVIREYSADIKIAGPGFMNYNEEYMEDFLRFCIENDCLPDITIWHELSKHSYYRFEKNYDAYRALEQKLGLSPIEICISEYGQMCDNGVPGKMVQYISMFESKKVSACIAFWRLADNLGELAADNDAPAAAWWLYHRYGEMRGNTYRATNAEPIKSRFRAVTSYDEEKRLITVIAGGGNGKASIELRNVNTLKGLENAAVLYAEKEYIEYSGLGYATTAPSKCAPFAVKVTEGGARIELENIREDKAYRITLSATPRVSVSVTPICAEGTRYEAECAEYVGLDRKERANALYKINYAASGKGLVRNVSGKGKAVTFTVSVPKEGEYTVKV</sequence>
<evidence type="ECO:0000313" key="3">
    <source>
        <dbReference type="Proteomes" id="UP000727857"/>
    </source>
</evidence>